<dbReference type="Pfam" id="PF07722">
    <property type="entry name" value="Peptidase_C26"/>
    <property type="match status" value="1"/>
</dbReference>
<sequence>MKKRIFLLFLVFAVITTSAQDFFHQEFNNRKKYVLLTNPTVRNLKTVRYLENAGLLDIKKGKTRFVGVYFEGQNYDFGETKAYIRENNLKNFYLHEIKGDLTEDNLFEKNDCTADLELIFKNSVGVFFFGGPDIPPGVYGEKNTRSIVTDPARHYFETTFLFHLLGSSRNEQYEPFLKEKPKYLVTGFCLGMQTMNVATGGTLIQDIPSEIFGAENPEAALKIGRTNLHRNYWQEIVEDTLLMGINLHTIKFTDNPFFGDVVKVSKRWEPRIYSSHHQAAEKLGKGLEVTALSPDGKIVEGLVHSVYPNVFAVQFHPEVPGLYEDLYVRKFHPEDEAMSYNDIIGKQSVKFHERYWEHISKIIRKAKNKR</sequence>
<feature type="signal peptide" evidence="1">
    <location>
        <begin position="1"/>
        <end position="19"/>
    </location>
</feature>
<evidence type="ECO:0000313" key="3">
    <source>
        <dbReference type="Proteomes" id="UP000428260"/>
    </source>
</evidence>
<dbReference type="EMBL" id="CP046401">
    <property type="protein sequence ID" value="QGY47118.1"/>
    <property type="molecule type" value="Genomic_DNA"/>
</dbReference>
<dbReference type="RefSeq" id="WP_158870671.1">
    <property type="nucleotide sequence ID" value="NZ_CP046401.1"/>
</dbReference>
<dbReference type="GO" id="GO:0016811">
    <property type="term" value="F:hydrolase activity, acting on carbon-nitrogen (but not peptide) bonds, in linear amides"/>
    <property type="evidence" value="ECO:0007669"/>
    <property type="project" value="InterPro"/>
</dbReference>
<dbReference type="PROSITE" id="PS51273">
    <property type="entry name" value="GATASE_TYPE_1"/>
    <property type="match status" value="1"/>
</dbReference>
<reference evidence="2 3" key="1">
    <citation type="submission" date="2019-11" db="EMBL/GenBank/DDBJ databases">
        <authorList>
            <person name="Zheng R.K."/>
            <person name="Sun C.M."/>
        </authorList>
    </citation>
    <scope>NUCLEOTIDE SEQUENCE [LARGE SCALE GENOMIC DNA]</scope>
    <source>
        <strain evidence="2 3">WC007</strain>
    </source>
</reference>
<evidence type="ECO:0000313" key="2">
    <source>
        <dbReference type="EMBL" id="QGY47118.1"/>
    </source>
</evidence>
<dbReference type="PANTHER" id="PTHR43235">
    <property type="entry name" value="GLUTAMINE AMIDOTRANSFERASE PB2B2.05-RELATED"/>
    <property type="match status" value="1"/>
</dbReference>
<protein>
    <submittedName>
        <fullName evidence="2">Uncharacterized protein</fullName>
    </submittedName>
</protein>
<organism evidence="2 3">
    <name type="scientific">Maribellus comscasis</name>
    <dbReference type="NCBI Taxonomy" id="2681766"/>
    <lineage>
        <taxon>Bacteria</taxon>
        <taxon>Pseudomonadati</taxon>
        <taxon>Bacteroidota</taxon>
        <taxon>Bacteroidia</taxon>
        <taxon>Marinilabiliales</taxon>
        <taxon>Prolixibacteraceae</taxon>
        <taxon>Maribellus</taxon>
    </lineage>
</organism>
<dbReference type="AlphaFoldDB" id="A0A6I6K111"/>
<dbReference type="KEGG" id="mcos:GM418_26680"/>
<dbReference type="PANTHER" id="PTHR43235:SF1">
    <property type="entry name" value="GLUTAMINE AMIDOTRANSFERASE PB2B2.05-RELATED"/>
    <property type="match status" value="1"/>
</dbReference>
<keyword evidence="1" id="KW-0732">Signal</keyword>
<gene>
    <name evidence="2" type="ORF">GM418_26680</name>
</gene>
<dbReference type="Gene3D" id="3.40.50.880">
    <property type="match status" value="1"/>
</dbReference>
<dbReference type="InterPro" id="IPR011697">
    <property type="entry name" value="Peptidase_C26"/>
</dbReference>
<dbReference type="InterPro" id="IPR029062">
    <property type="entry name" value="Class_I_gatase-like"/>
</dbReference>
<feature type="chain" id="PRO_5026213158" evidence="1">
    <location>
        <begin position="20"/>
        <end position="370"/>
    </location>
</feature>
<dbReference type="GO" id="GO:0005829">
    <property type="term" value="C:cytosol"/>
    <property type="evidence" value="ECO:0007669"/>
    <property type="project" value="TreeGrafter"/>
</dbReference>
<evidence type="ECO:0000256" key="1">
    <source>
        <dbReference type="SAM" id="SignalP"/>
    </source>
</evidence>
<proteinExistence type="predicted"/>
<keyword evidence="3" id="KW-1185">Reference proteome</keyword>
<name>A0A6I6K111_9BACT</name>
<dbReference type="Proteomes" id="UP000428260">
    <property type="component" value="Chromosome"/>
</dbReference>
<dbReference type="InterPro" id="IPR044668">
    <property type="entry name" value="PuuD-like"/>
</dbReference>
<dbReference type="SUPFAM" id="SSF52317">
    <property type="entry name" value="Class I glutamine amidotransferase-like"/>
    <property type="match status" value="1"/>
</dbReference>
<accession>A0A6I6K111</accession>